<keyword evidence="1" id="KW-0436">Ligase</keyword>
<keyword evidence="3 4" id="KW-0067">ATP-binding</keyword>
<accession>A0ABY6AXE8</accession>
<dbReference type="SUPFAM" id="SSF56059">
    <property type="entry name" value="Glutathione synthetase ATP-binding domain-like"/>
    <property type="match status" value="2"/>
</dbReference>
<dbReference type="RefSeq" id="WP_261757220.1">
    <property type="nucleotide sequence ID" value="NZ_CP104562.2"/>
</dbReference>
<gene>
    <name evidence="6" type="ORF">N4261_21120</name>
</gene>
<reference evidence="6" key="1">
    <citation type="submission" date="2022-10" db="EMBL/GenBank/DDBJ databases">
        <title>Characterization and whole genome sequencing of a new Roseateles species, isolated from fresh water.</title>
        <authorList>
            <person name="Guliayeva D.Y."/>
            <person name="Akhremchuk A.E."/>
            <person name="Sikolenko M.A."/>
            <person name="Valentovich L.N."/>
            <person name="Sidarenka A.V."/>
        </authorList>
    </citation>
    <scope>NUCLEOTIDE SEQUENCE</scope>
    <source>
        <strain evidence="6">BIM B-1768</strain>
    </source>
</reference>
<evidence type="ECO:0000259" key="5">
    <source>
        <dbReference type="PROSITE" id="PS50975"/>
    </source>
</evidence>
<evidence type="ECO:0000256" key="4">
    <source>
        <dbReference type="PROSITE-ProRule" id="PRU00409"/>
    </source>
</evidence>
<dbReference type="PANTHER" id="PTHR43585:SF2">
    <property type="entry name" value="ATP-GRASP ENZYME FSQD"/>
    <property type="match status" value="1"/>
</dbReference>
<sequence>MTATSSAPKPPHVLIVGGRDHTVKKVQALGLRFAMIQSSDLVSELQFKQASRYLVTDYKDLEEVIETAKLWHALDPFDAVVSFAEYGLHAASVCANVLGLPGGNEQAVLMTRDKFRMRQLLREHQLSAVDYALCQDEADVRAFFDRLGGRPMVLKPFDGGGSIGISYVDAAAGIPDAWAWTRNACKGRILAEEFLEGQEYSVESISRNGRHEVVMITEKLTTQAPHFIELGHQMPARLSPETRQAVVDTVTRLLDVVEQQTAPAHTEIRVGPQGVKIIESQTRIGGDQIWEMTELVSGVDLMSETLCELLGLPAPARRPVAPAAAIRFFARENEQIESVANLDRATSSEGVVRLSCTLKAGQRLGKLTWSESRQGYALCQGETVEQAVENAERAVAAVQVTATPFEPLKLALAFPIGPLSLGRYLAICQRQGWEAVVVGAESFREQARAAGADLIVADIADFTTADAAAAAASIDSLVGRLRGERVQGVVPGGEYSVAVSDRIAAGLGLPHNPLDQGLAFRNKASMRARFAEFNVPQPKVLARFSHLDEAQAFDWRGVRFPVIVKPIDMASSMFVRACHTEAEARELLVAMFGFVDSGSDGLPFSKGALVEELAVGPEYSAECLVENGRLKDFFLTTKFVSPWPYCNEVGHLSGDRLAPEVEAQLLRAIAGIVTAWGVTHTVMHVEFKLTPDGIRVIEAGNRVAGDRISELVELRYGVSLEECFCRLRAQVPLRIAPTRDNAQAPFVGVKFYFDAERAPSESLTIVREEVWAPRVAMTPMVHDIKQRLGFRIVSSADRNALEQLIAVAGAPTSAGVPTPLPATTAAVPTGSAVGVAHAAHAATAAT</sequence>
<dbReference type="Pfam" id="PF13535">
    <property type="entry name" value="ATP-grasp_4"/>
    <property type="match status" value="2"/>
</dbReference>
<dbReference type="EMBL" id="CP104562">
    <property type="protein sequence ID" value="UXH77470.1"/>
    <property type="molecule type" value="Genomic_DNA"/>
</dbReference>
<dbReference type="Gene3D" id="3.30.470.20">
    <property type="entry name" value="ATP-grasp fold, B domain"/>
    <property type="match status" value="2"/>
</dbReference>
<feature type="domain" description="ATP-grasp" evidence="5">
    <location>
        <begin position="527"/>
        <end position="729"/>
    </location>
</feature>
<dbReference type="InterPro" id="IPR052032">
    <property type="entry name" value="ATP-dep_AA_Ligase"/>
</dbReference>
<evidence type="ECO:0000256" key="3">
    <source>
        <dbReference type="ARBA" id="ARBA00022840"/>
    </source>
</evidence>
<dbReference type="Gene3D" id="3.40.50.20">
    <property type="match status" value="1"/>
</dbReference>
<dbReference type="Pfam" id="PF18603">
    <property type="entry name" value="LAL_C2"/>
    <property type="match status" value="1"/>
</dbReference>
<keyword evidence="2 4" id="KW-0547">Nucleotide-binding</keyword>
<feature type="domain" description="ATP-grasp" evidence="5">
    <location>
        <begin position="118"/>
        <end position="310"/>
    </location>
</feature>
<dbReference type="InterPro" id="IPR040570">
    <property type="entry name" value="LAL_C2"/>
</dbReference>
<dbReference type="PANTHER" id="PTHR43585">
    <property type="entry name" value="FUMIPYRROLE BIOSYNTHESIS PROTEIN C"/>
    <property type="match status" value="1"/>
</dbReference>
<keyword evidence="7" id="KW-1185">Reference proteome</keyword>
<name>A0ABY6AXE8_9BURK</name>
<evidence type="ECO:0000313" key="7">
    <source>
        <dbReference type="Proteomes" id="UP001064933"/>
    </source>
</evidence>
<dbReference type="InterPro" id="IPR011761">
    <property type="entry name" value="ATP-grasp"/>
</dbReference>
<organism evidence="6 7">
    <name type="scientific">Roseateles amylovorans</name>
    <dbReference type="NCBI Taxonomy" id="2978473"/>
    <lineage>
        <taxon>Bacteria</taxon>
        <taxon>Pseudomonadati</taxon>
        <taxon>Pseudomonadota</taxon>
        <taxon>Betaproteobacteria</taxon>
        <taxon>Burkholderiales</taxon>
        <taxon>Sphaerotilaceae</taxon>
        <taxon>Roseateles</taxon>
    </lineage>
</organism>
<evidence type="ECO:0000313" key="6">
    <source>
        <dbReference type="EMBL" id="UXH77470.1"/>
    </source>
</evidence>
<protein>
    <submittedName>
        <fullName evidence="6">ATP-grasp domain-containing protein</fullName>
    </submittedName>
</protein>
<evidence type="ECO:0000256" key="1">
    <source>
        <dbReference type="ARBA" id="ARBA00022598"/>
    </source>
</evidence>
<dbReference type="Proteomes" id="UP001064933">
    <property type="component" value="Chromosome"/>
</dbReference>
<dbReference type="PROSITE" id="PS50975">
    <property type="entry name" value="ATP_GRASP"/>
    <property type="match status" value="2"/>
</dbReference>
<proteinExistence type="predicted"/>
<evidence type="ECO:0000256" key="2">
    <source>
        <dbReference type="ARBA" id="ARBA00022741"/>
    </source>
</evidence>